<sequence>FYLYQICVMVSKLLILLAFITCLTANDLQFLVNLNETIDQVLSKVSKDKILSISCYNCTLNDQKSIKELVNLIHLSLPNLQTISNFSMGELPANLEYLDLKYMVDPPREYLTLDKVPGKVKTLNIEGNMAREFLSNSCNFKTLAELNLGFNDIEKFYTDSNCSANSLQVLDLSSNPIRGEDQINWSQFVQLRSLSLKKCGLKSLPKLEQSKSLETLDLSFNKLENFDLKIPDSLTSLNLEENALTKFRLTSGSKLLTLNLANNLLSLFENSYPENVIEVLNLDNNNITDFDLMMTLMFPKLKILILSRNPIMCPEPIRAYAKKVNMEFSLETTPELASRFIIDTFNTVKNNHMETVKELENVLKKLESMPQSVPSVFQFLIGIVGLCLLAAAAWYAKGKYWETRPTSNESTYQLGSDIGYDQL</sequence>
<feature type="non-terminal residue" evidence="4">
    <location>
        <position position="1"/>
    </location>
</feature>
<evidence type="ECO:0008006" key="5">
    <source>
        <dbReference type="Google" id="ProtNLM"/>
    </source>
</evidence>
<keyword evidence="3" id="KW-0472">Membrane</keyword>
<dbReference type="GO" id="GO:0005737">
    <property type="term" value="C:cytoplasm"/>
    <property type="evidence" value="ECO:0007669"/>
    <property type="project" value="TreeGrafter"/>
</dbReference>
<dbReference type="InterPro" id="IPR032675">
    <property type="entry name" value="LRR_dom_sf"/>
</dbReference>
<feature type="transmembrane region" description="Helical" evidence="3">
    <location>
        <begin position="376"/>
        <end position="396"/>
    </location>
</feature>
<keyword evidence="3" id="KW-0812">Transmembrane</keyword>
<keyword evidence="3" id="KW-1133">Transmembrane helix</keyword>
<dbReference type="AlphaFoldDB" id="A0A1B6FQ52"/>
<keyword evidence="2" id="KW-0677">Repeat</keyword>
<dbReference type="EMBL" id="GECZ01017485">
    <property type="protein sequence ID" value="JAS52284.1"/>
    <property type="molecule type" value="Transcribed_RNA"/>
</dbReference>
<evidence type="ECO:0000313" key="4">
    <source>
        <dbReference type="EMBL" id="JAS52284.1"/>
    </source>
</evidence>
<evidence type="ECO:0000256" key="3">
    <source>
        <dbReference type="SAM" id="Phobius"/>
    </source>
</evidence>
<keyword evidence="1" id="KW-0433">Leucine-rich repeat</keyword>
<dbReference type="PANTHER" id="PTHR15454">
    <property type="entry name" value="NISCHARIN RELATED"/>
    <property type="match status" value="1"/>
</dbReference>
<dbReference type="Pfam" id="PF00560">
    <property type="entry name" value="LRR_1"/>
    <property type="match status" value="2"/>
</dbReference>
<proteinExistence type="predicted"/>
<gene>
    <name evidence="4" type="ORF">g.46445</name>
</gene>
<organism evidence="4">
    <name type="scientific">Cuerna arida</name>
    <dbReference type="NCBI Taxonomy" id="1464854"/>
    <lineage>
        <taxon>Eukaryota</taxon>
        <taxon>Metazoa</taxon>
        <taxon>Ecdysozoa</taxon>
        <taxon>Arthropoda</taxon>
        <taxon>Hexapoda</taxon>
        <taxon>Insecta</taxon>
        <taxon>Pterygota</taxon>
        <taxon>Neoptera</taxon>
        <taxon>Paraneoptera</taxon>
        <taxon>Hemiptera</taxon>
        <taxon>Auchenorrhyncha</taxon>
        <taxon>Membracoidea</taxon>
        <taxon>Cicadellidae</taxon>
        <taxon>Cicadellinae</taxon>
        <taxon>Proconiini</taxon>
        <taxon>Cuerna</taxon>
    </lineage>
</organism>
<protein>
    <recommendedName>
        <fullName evidence="5">LRRCT domain-containing protein</fullName>
    </recommendedName>
</protein>
<dbReference type="InterPro" id="IPR001611">
    <property type="entry name" value="Leu-rich_rpt"/>
</dbReference>
<evidence type="ECO:0000256" key="2">
    <source>
        <dbReference type="ARBA" id="ARBA00022737"/>
    </source>
</evidence>
<dbReference type="PANTHER" id="PTHR15454:SF56">
    <property type="entry name" value="PROTEIN PHOSPHATASE 1 REGULATORY SUBUNIT 7-RELATED"/>
    <property type="match status" value="1"/>
</dbReference>
<reference evidence="4" key="1">
    <citation type="submission" date="2015-11" db="EMBL/GenBank/DDBJ databases">
        <title>De novo transcriptome assembly of four potential Pierce s Disease insect vectors from Arizona vineyards.</title>
        <authorList>
            <person name="Tassone E.E."/>
        </authorList>
    </citation>
    <scope>NUCLEOTIDE SEQUENCE</scope>
</reference>
<name>A0A1B6FQ52_9HEMI</name>
<dbReference type="SUPFAM" id="SSF52058">
    <property type="entry name" value="L domain-like"/>
    <property type="match status" value="1"/>
</dbReference>
<evidence type="ECO:0000256" key="1">
    <source>
        <dbReference type="ARBA" id="ARBA00022614"/>
    </source>
</evidence>
<dbReference type="Gene3D" id="3.80.10.10">
    <property type="entry name" value="Ribonuclease Inhibitor"/>
    <property type="match status" value="2"/>
</dbReference>
<accession>A0A1B6FQ52</accession>